<reference evidence="6" key="2">
    <citation type="journal article" date="2019" name="Int. J. Syst. Evol. Microbiol.">
        <title>The Global Catalogue of Microorganisms (GCM) 10K type strain sequencing project: providing services to taxonomists for standard genome sequencing and annotation.</title>
        <authorList>
            <consortium name="The Broad Institute Genomics Platform"/>
            <consortium name="The Broad Institute Genome Sequencing Center for Infectious Disease"/>
            <person name="Wu L."/>
            <person name="Ma J."/>
        </authorList>
    </citation>
    <scope>NUCLEOTIDE SEQUENCE [LARGE SCALE GENOMIC DNA]</scope>
    <source>
        <strain evidence="6">CGMCC 1.18437</strain>
    </source>
</reference>
<accession>A0A7W8KIM9</accession>
<reference evidence="4 5" key="3">
    <citation type="submission" date="2020-08" db="EMBL/GenBank/DDBJ databases">
        <title>Genomic Encyclopedia of Type Strains, Phase IV (KMG-IV): sequencing the most valuable type-strain genomes for metagenomic binning, comparative biology and taxonomic classification.</title>
        <authorList>
            <person name="Goeker M."/>
        </authorList>
    </citation>
    <scope>NUCLEOTIDE SEQUENCE [LARGE SCALE GENOMIC DNA]</scope>
    <source>
        <strain evidence="4 5">DSM 27521</strain>
    </source>
</reference>
<dbReference type="EMBL" id="JACHFK010000016">
    <property type="protein sequence ID" value="MBB5378827.1"/>
    <property type="molecule type" value="Genomic_DNA"/>
</dbReference>
<evidence type="ECO:0000256" key="1">
    <source>
        <dbReference type="SAM" id="SignalP"/>
    </source>
</evidence>
<gene>
    <name evidence="3" type="ORF">GCM10017781_42580</name>
    <name evidence="4" type="ORF">HNQ07_004334</name>
</gene>
<dbReference type="Pfam" id="PF05901">
    <property type="entry name" value="Excalibur"/>
    <property type="match status" value="1"/>
</dbReference>
<dbReference type="RefSeq" id="WP_229832286.1">
    <property type="nucleotide sequence ID" value="NZ_BNAJ01000016.1"/>
</dbReference>
<evidence type="ECO:0000259" key="2">
    <source>
        <dbReference type="SMART" id="SM00894"/>
    </source>
</evidence>
<dbReference type="AlphaFoldDB" id="A0A7W8KIM9"/>
<reference evidence="3" key="1">
    <citation type="journal article" date="2014" name="Int. J. Syst. Evol. Microbiol.">
        <title>Complete genome of a new Firmicutes species belonging to the dominant human colonic microbiota ('Ruminococcus bicirculans') reveals two chromosomes and a selective capacity to utilize plant glucans.</title>
        <authorList>
            <consortium name="NISC Comparative Sequencing Program"/>
            <person name="Wegmann U."/>
            <person name="Louis P."/>
            <person name="Goesmann A."/>
            <person name="Henrissat B."/>
            <person name="Duncan S.H."/>
            <person name="Flint H.J."/>
        </authorList>
    </citation>
    <scope>NUCLEOTIDE SEQUENCE</scope>
    <source>
        <strain evidence="3">CGMCC 1.18437</strain>
    </source>
</reference>
<evidence type="ECO:0000313" key="4">
    <source>
        <dbReference type="EMBL" id="MBB5378827.1"/>
    </source>
</evidence>
<feature type="domain" description="Excalibur calcium-binding" evidence="2">
    <location>
        <begin position="89"/>
        <end position="125"/>
    </location>
</feature>
<feature type="signal peptide" evidence="1">
    <location>
        <begin position="1"/>
        <end position="20"/>
    </location>
</feature>
<dbReference type="Proteomes" id="UP000619376">
    <property type="component" value="Unassembled WGS sequence"/>
</dbReference>
<keyword evidence="6" id="KW-1185">Reference proteome</keyword>
<dbReference type="Gene3D" id="2.30.30.40">
    <property type="entry name" value="SH3 Domains"/>
    <property type="match status" value="1"/>
</dbReference>
<protein>
    <submittedName>
        <fullName evidence="4">Uncharacterized protein YraI</fullName>
    </submittedName>
</protein>
<proteinExistence type="predicted"/>
<organism evidence="4 5">
    <name type="scientific">Deinococcus metalli</name>
    <dbReference type="NCBI Taxonomy" id="1141878"/>
    <lineage>
        <taxon>Bacteria</taxon>
        <taxon>Thermotogati</taxon>
        <taxon>Deinococcota</taxon>
        <taxon>Deinococci</taxon>
        <taxon>Deinococcales</taxon>
        <taxon>Deinococcaceae</taxon>
        <taxon>Deinococcus</taxon>
    </lineage>
</organism>
<keyword evidence="1" id="KW-0732">Signal</keyword>
<dbReference type="Proteomes" id="UP000539473">
    <property type="component" value="Unassembled WGS sequence"/>
</dbReference>
<sequence>MRKGVLALTLLGLGLGVADAATAYTTTAVNLRRGPSTAASVLRVVPGGTLLTVACVGQWCRTSYQGRGGYVSRSVLRSFTRSAPVSGVFYASCAAMRAQGKAPIKLGQPGFRSGLDSNRNAVACDEGDR</sequence>
<dbReference type="Pfam" id="PF08239">
    <property type="entry name" value="SH3_3"/>
    <property type="match status" value="1"/>
</dbReference>
<dbReference type="InterPro" id="IPR003646">
    <property type="entry name" value="SH3-like_bac-type"/>
</dbReference>
<dbReference type="SMART" id="SM00894">
    <property type="entry name" value="Excalibur"/>
    <property type="match status" value="1"/>
</dbReference>
<evidence type="ECO:0000313" key="5">
    <source>
        <dbReference type="Proteomes" id="UP000539473"/>
    </source>
</evidence>
<name>A0A7W8KIM9_9DEIO</name>
<dbReference type="InterPro" id="IPR008613">
    <property type="entry name" value="Excalibur_Ca-bd_domain"/>
</dbReference>
<feature type="chain" id="PRO_5031445307" evidence="1">
    <location>
        <begin position="21"/>
        <end position="129"/>
    </location>
</feature>
<comment type="caution">
    <text evidence="4">The sequence shown here is derived from an EMBL/GenBank/DDBJ whole genome shotgun (WGS) entry which is preliminary data.</text>
</comment>
<evidence type="ECO:0000313" key="3">
    <source>
        <dbReference type="EMBL" id="GHF61987.1"/>
    </source>
</evidence>
<dbReference type="EMBL" id="BNAJ01000016">
    <property type="protein sequence ID" value="GHF61987.1"/>
    <property type="molecule type" value="Genomic_DNA"/>
</dbReference>
<reference evidence="3" key="4">
    <citation type="submission" date="2024-05" db="EMBL/GenBank/DDBJ databases">
        <authorList>
            <person name="Sun Q."/>
            <person name="Zhou Y."/>
        </authorList>
    </citation>
    <scope>NUCLEOTIDE SEQUENCE</scope>
    <source>
        <strain evidence="3">CGMCC 1.18437</strain>
    </source>
</reference>
<evidence type="ECO:0000313" key="6">
    <source>
        <dbReference type="Proteomes" id="UP000619376"/>
    </source>
</evidence>